<evidence type="ECO:0000313" key="4">
    <source>
        <dbReference type="Proteomes" id="UP000245771"/>
    </source>
</evidence>
<accession>A0A316V7K6</accession>
<evidence type="ECO:0000256" key="1">
    <source>
        <dbReference type="SAM" id="MobiDB-lite"/>
    </source>
</evidence>
<evidence type="ECO:0000256" key="2">
    <source>
        <dbReference type="SAM" id="SignalP"/>
    </source>
</evidence>
<protein>
    <submittedName>
        <fullName evidence="3">Uncharacterized protein</fullName>
    </submittedName>
</protein>
<dbReference type="GeneID" id="37023205"/>
<feature type="compositionally biased region" description="Basic and acidic residues" evidence="1">
    <location>
        <begin position="68"/>
        <end position="94"/>
    </location>
</feature>
<dbReference type="Proteomes" id="UP000245771">
    <property type="component" value="Unassembled WGS sequence"/>
</dbReference>
<keyword evidence="4" id="KW-1185">Reference proteome</keyword>
<name>A0A316V7K6_9BASI</name>
<feature type="region of interest" description="Disordered" evidence="1">
    <location>
        <begin position="60"/>
        <end position="94"/>
    </location>
</feature>
<dbReference type="InParanoid" id="A0A316V7K6"/>
<reference evidence="3 4" key="1">
    <citation type="journal article" date="2018" name="Mol. Biol. Evol.">
        <title>Broad Genomic Sampling Reveals a Smut Pathogenic Ancestry of the Fungal Clade Ustilaginomycotina.</title>
        <authorList>
            <person name="Kijpornyongpan T."/>
            <person name="Mondo S.J."/>
            <person name="Barry K."/>
            <person name="Sandor L."/>
            <person name="Lee J."/>
            <person name="Lipzen A."/>
            <person name="Pangilinan J."/>
            <person name="LaButti K."/>
            <person name="Hainaut M."/>
            <person name="Henrissat B."/>
            <person name="Grigoriev I.V."/>
            <person name="Spatafora J.W."/>
            <person name="Aime M.C."/>
        </authorList>
    </citation>
    <scope>NUCLEOTIDE SEQUENCE [LARGE SCALE GENOMIC DNA]</scope>
    <source>
        <strain evidence="3 4">MCA 3882</strain>
    </source>
</reference>
<dbReference type="RefSeq" id="XP_025353476.1">
    <property type="nucleotide sequence ID" value="XM_025501424.1"/>
</dbReference>
<sequence length="164" mass="18282">MTAMLSTHTFLCFSLIFVALNIFIGIADCAPGQNALHKKTTLNRSGSLRSQFLQDIRPKGDLSSFSSESREQIKHIYEKRPDSPRKARVHPDDQEKYAHLRQQEQTFGRIGKIGKETIGNAQGDDKKVVYIGGGLSSHFSKHAGREADKLIRPLSPVKAGNKKH</sequence>
<keyword evidence="2" id="KW-0732">Signal</keyword>
<dbReference type="EMBL" id="KZ819604">
    <property type="protein sequence ID" value="PWN33174.1"/>
    <property type="molecule type" value="Genomic_DNA"/>
</dbReference>
<feature type="chain" id="PRO_5016438206" evidence="2">
    <location>
        <begin position="30"/>
        <end position="164"/>
    </location>
</feature>
<evidence type="ECO:0000313" key="3">
    <source>
        <dbReference type="EMBL" id="PWN33174.1"/>
    </source>
</evidence>
<feature type="region of interest" description="Disordered" evidence="1">
    <location>
        <begin position="142"/>
        <end position="164"/>
    </location>
</feature>
<organism evidence="3 4">
    <name type="scientific">Meira miltonrushii</name>
    <dbReference type="NCBI Taxonomy" id="1280837"/>
    <lineage>
        <taxon>Eukaryota</taxon>
        <taxon>Fungi</taxon>
        <taxon>Dikarya</taxon>
        <taxon>Basidiomycota</taxon>
        <taxon>Ustilaginomycotina</taxon>
        <taxon>Exobasidiomycetes</taxon>
        <taxon>Exobasidiales</taxon>
        <taxon>Brachybasidiaceae</taxon>
        <taxon>Meira</taxon>
    </lineage>
</organism>
<gene>
    <name evidence="3" type="ORF">FA14DRAFT_185031</name>
</gene>
<proteinExistence type="predicted"/>
<dbReference type="AlphaFoldDB" id="A0A316V7K6"/>
<feature type="signal peptide" evidence="2">
    <location>
        <begin position="1"/>
        <end position="29"/>
    </location>
</feature>